<reference evidence="9 10" key="6">
    <citation type="journal article" date="1999" name="J. Gen. Virol.">
        <title>The rat cytomegalovirus R32 gene encodes a virion-associated protein that elicits a strong humoral immune response in infected rats.</title>
        <authorList>
            <person name="Beuken E."/>
            <person name="Grauls G."/>
            <person name="Bruggeman C.A."/>
            <person name="Vink C."/>
        </authorList>
    </citation>
    <scope>NUCLEOTIDE SEQUENCE [LARGE SCALE GENOMIC DNA]</scope>
    <source>
        <strain evidence="9 10">Maastricht</strain>
    </source>
</reference>
<evidence type="ECO:0000256" key="5">
    <source>
        <dbReference type="ARBA" id="ARBA00022833"/>
    </source>
</evidence>
<evidence type="ECO:0000256" key="1">
    <source>
        <dbReference type="ARBA" id="ARBA00022553"/>
    </source>
</evidence>
<accession>Q9DWD7</accession>
<evidence type="ECO:0000313" key="9">
    <source>
        <dbReference type="EMBL" id="AAF99152.1"/>
    </source>
</evidence>
<dbReference type="GO" id="GO:0008270">
    <property type="term" value="F:zinc ion binding"/>
    <property type="evidence" value="ECO:0007669"/>
    <property type="project" value="UniProtKB-KW"/>
</dbReference>
<dbReference type="EMBL" id="AF232689">
    <property type="protein sequence ID" value="AAF99152.1"/>
    <property type="molecule type" value="Genomic_DNA"/>
</dbReference>
<keyword evidence="7" id="KW-0472">Membrane</keyword>
<feature type="compositionally biased region" description="Basic and acidic residues" evidence="8">
    <location>
        <begin position="1"/>
        <end position="22"/>
    </location>
</feature>
<reference evidence="9 10" key="5">
    <citation type="journal article" date="1998" name="Virology">
        <title>The Maastricht strain and England strain of rat cytomegalovirus represent different betaherpesvirus species rather than strains.</title>
        <authorList>
            <person name="Beisser P.S."/>
            <person name="Kaptein S.J."/>
            <person name="Beuken E."/>
            <person name="Bruggeman C.A."/>
            <person name="Vink C."/>
        </authorList>
    </citation>
    <scope>NUCLEOTIDE SEQUENCE [LARGE SCALE GENOMIC DNA]</scope>
    <source>
        <strain evidence="9 10">Maastricht</strain>
    </source>
</reference>
<keyword evidence="5" id="KW-0862">Zinc</keyword>
<evidence type="ECO:0000256" key="7">
    <source>
        <dbReference type="ARBA" id="ARBA00023136"/>
    </source>
</evidence>
<feature type="compositionally biased region" description="Basic residues" evidence="8">
    <location>
        <begin position="37"/>
        <end position="48"/>
    </location>
</feature>
<keyword evidence="2" id="KW-1048">Host nucleus</keyword>
<reference evidence="9 10" key="10">
    <citation type="journal article" date="2000" name="Virus Res.">
        <title>Rat cytomegalovirus R89 is a highly conserved gene which expresses a spliced transcript.</title>
        <authorList>
            <person name="Gruijthuijsen Y.K."/>
            <person name="Beuken E."/>
            <person name="Bruggeman C.A."/>
            <person name="Vink C."/>
        </authorList>
    </citation>
    <scope>NUCLEOTIDE SEQUENCE [LARGE SCALE GENOMIC DNA]</scope>
    <source>
        <strain evidence="9 10">Maastricht</strain>
    </source>
</reference>
<dbReference type="KEGG" id="vg:940299"/>
<reference evidence="9 10" key="2">
    <citation type="journal article" date="1996" name="J. Virol.">
        <title>Structure of the rat cytomegalovirus genome termini.</title>
        <authorList>
            <person name="Vink C."/>
            <person name="Beuken E."/>
            <person name="Bruggeman C.A."/>
        </authorList>
    </citation>
    <scope>NUCLEOTIDE SEQUENCE [LARGE SCALE GENOMIC DNA]</scope>
    <source>
        <strain evidence="9 10">Maastricht</strain>
    </source>
</reference>
<reference evidence="9 10" key="3">
    <citation type="journal article" date="1997" name="J. Gen. Virol.">
        <title>Cloning and functional characterization of the origin of lytic-phase DNA replication of rat cytomegalovirus.</title>
        <authorList>
            <person name="Vink C."/>
            <person name="Beuken E."/>
            <person name="Bruggeman C.A."/>
        </authorList>
    </citation>
    <scope>NUCLEOTIDE SEQUENCE [LARGE SCALE GENOMIC DNA]</scope>
    <source>
        <strain evidence="9 10">Maastricht</strain>
    </source>
</reference>
<keyword evidence="3" id="KW-0479">Metal-binding</keyword>
<protein>
    <submittedName>
        <fullName evidence="9">PR53</fullName>
    </submittedName>
</protein>
<organism evidence="9 10">
    <name type="scientific">Rat cytomegalovirus (strain Maastricht)</name>
    <dbReference type="NCBI Taxonomy" id="79700"/>
    <lineage>
        <taxon>Viruses</taxon>
        <taxon>Duplodnaviria</taxon>
        <taxon>Heunggongvirae</taxon>
        <taxon>Peploviricota</taxon>
        <taxon>Herviviricetes</taxon>
        <taxon>Herpesvirales</taxon>
        <taxon>Orthoherpesviridae</taxon>
        <taxon>Betaherpesvirinae</taxon>
        <taxon>Muromegalovirus</taxon>
        <taxon>Muromegalovirus muridbeta2</taxon>
        <taxon>Murid betaherpesvirus 2</taxon>
    </lineage>
</organism>
<dbReference type="GO" id="GO:0046765">
    <property type="term" value="P:viral budding from nuclear membrane"/>
    <property type="evidence" value="ECO:0007669"/>
    <property type="project" value="InterPro"/>
</dbReference>
<gene>
    <name evidence="9" type="primary">R53</name>
</gene>
<reference evidence="9 10" key="8">
    <citation type="journal article" date="2000" name="J. Virol.">
        <title>The r144 major histocompatibility complex class I-like gene of rat cytomegalovirus is dispensable for both acute and long-term infection in the immunocompromised host.</title>
        <authorList>
            <person name="Beisser P.S."/>
            <person name="Kloover J.S."/>
            <person name="Grauls G.E."/>
            <person name="Blok M.J."/>
            <person name="Bruggeman C.A."/>
            <person name="Vink C."/>
        </authorList>
    </citation>
    <scope>NUCLEOTIDE SEQUENCE [LARGE SCALE GENOMIC DNA]</scope>
    <source>
        <strain evidence="9 10">Maastricht</strain>
    </source>
</reference>
<proteinExistence type="predicted"/>
<reference evidence="9 10" key="9">
    <citation type="journal article" date="2000" name="J. Virol.">
        <title>Complete DNA sequence of the rat cytomegalovirus genome.</title>
        <authorList>
            <person name="Vink C."/>
            <person name="Beuken E."/>
            <person name="Bruggeman C.A."/>
        </authorList>
    </citation>
    <scope>NUCLEOTIDE SEQUENCE [LARGE SCALE GENOMIC DNA]</scope>
    <source>
        <strain evidence="9 10">Maastricht</strain>
    </source>
</reference>
<dbReference type="Proteomes" id="UP000008288">
    <property type="component" value="Segment"/>
</dbReference>
<keyword evidence="1" id="KW-0597">Phosphoprotein</keyword>
<dbReference type="GeneID" id="940299"/>
<dbReference type="InterPro" id="IPR021152">
    <property type="entry name" value="Herpes_UL31"/>
</dbReference>
<name>Q9DWD7_RCMVM</name>
<evidence type="ECO:0000256" key="2">
    <source>
        <dbReference type="ARBA" id="ARBA00022562"/>
    </source>
</evidence>
<evidence type="ECO:0000313" key="10">
    <source>
        <dbReference type="Proteomes" id="UP000008288"/>
    </source>
</evidence>
<reference evidence="9 10" key="1">
    <citation type="journal article" date="1996" name="J. Gen. Virol.">
        <title>Cloning and sequence analysis of the genes encoding DNA polymerase, glycoprotein B, ICP18.5 and major DNA-binding protein of rat cytomegalovirus.</title>
        <authorList>
            <person name="Beuken E."/>
            <person name="Slobbe R."/>
            <person name="Bruggeman C.A."/>
            <person name="Vink C."/>
        </authorList>
    </citation>
    <scope>NUCLEOTIDE SEQUENCE [LARGE SCALE GENOMIC DNA]</scope>
    <source>
        <strain evidence="9 10">Maastricht</strain>
    </source>
</reference>
<organismHost>
    <name type="scientific">Rattus</name>
    <name type="common">rats</name>
    <dbReference type="NCBI Taxonomy" id="10114"/>
</organismHost>
<feature type="region of interest" description="Disordered" evidence="8">
    <location>
        <begin position="1"/>
        <end position="67"/>
    </location>
</feature>
<dbReference type="Pfam" id="PF02718">
    <property type="entry name" value="Herpes_UL31"/>
    <property type="match status" value="1"/>
</dbReference>
<keyword evidence="4" id="KW-0863">Zinc-finger</keyword>
<dbReference type="OrthoDB" id="10697at10239"/>
<evidence type="ECO:0000256" key="8">
    <source>
        <dbReference type="SAM" id="MobiDB-lite"/>
    </source>
</evidence>
<reference evidence="9 10" key="4">
    <citation type="journal article" date="1998" name="J. Virol.">
        <title>The R33 G protein-coupled receptor gene of rat cytomegalovirus plays an essential role in the pathogenesis of viral infection.</title>
        <authorList>
            <person name="Beisser P.S."/>
            <person name="Vink C."/>
            <person name="Van Dam J.G."/>
            <person name="Grauls G."/>
            <person name="Vanherle S.J."/>
            <person name="Bruggeman C.A."/>
        </authorList>
    </citation>
    <scope>NUCLEOTIDE SEQUENCE [LARGE SCALE GENOMIC DNA]</scope>
    <source>
        <strain evidence="9 10">Maastricht</strain>
    </source>
</reference>
<sequence>MYNRDRGGRADEERDDRTERPARTRTRAATPPPRSPSRPRRCRRRSRTPARIAEPARDRSVERTPTAKRFASESEYANVKLADLHDVFREHPDLEQKYLKIMRLPITGKESIRLPFDFRSHRQHTCLDLSPYGNDQVFRSACTACKEGTSSPTASDSMMAFINQTSNVVRHRKFYFGFRKNLDLLKQSANQPQLFQIYYIVQACIPEITPFLYLEHDKLHMQLIFENETVHVPSQCIEQILLVARDLYRVSIDIAHQHLTLTATCVRQESTSVRIDVLILQRKVDEMDIPNEVNEKFERYSM</sequence>
<reference evidence="9 10" key="7">
    <citation type="journal article" date="1999" name="J. Virol.">
        <title>Deletion of the R78 G protein-coupled receptor gene from rat cytomegalovirus results in an attenuated, syncytium-inducing mutant strain.</title>
        <authorList>
            <person name="Beisser P.S."/>
            <person name="Grauls G."/>
            <person name="Bruggeman C.A."/>
            <person name="Vink C."/>
        </authorList>
    </citation>
    <scope>NUCLEOTIDE SEQUENCE [LARGE SCALE GENOMIC DNA]</scope>
    <source>
        <strain evidence="9 10">Maastricht</strain>
    </source>
</reference>
<evidence type="ECO:0000256" key="3">
    <source>
        <dbReference type="ARBA" id="ARBA00022723"/>
    </source>
</evidence>
<keyword evidence="10" id="KW-1185">Reference proteome</keyword>
<dbReference type="RefSeq" id="NP_064159.1">
    <property type="nucleotide sequence ID" value="NC_002512.2"/>
</dbReference>
<evidence type="ECO:0000256" key="4">
    <source>
        <dbReference type="ARBA" id="ARBA00022771"/>
    </source>
</evidence>
<evidence type="ECO:0000256" key="6">
    <source>
        <dbReference type="ARBA" id="ARBA00022870"/>
    </source>
</evidence>
<keyword evidence="6" id="KW-1043">Host membrane</keyword>